<organism evidence="1 2">
    <name type="scientific">Lithospermum erythrorhizon</name>
    <name type="common">Purple gromwell</name>
    <name type="synonym">Lithospermum officinale var. erythrorhizon</name>
    <dbReference type="NCBI Taxonomy" id="34254"/>
    <lineage>
        <taxon>Eukaryota</taxon>
        <taxon>Viridiplantae</taxon>
        <taxon>Streptophyta</taxon>
        <taxon>Embryophyta</taxon>
        <taxon>Tracheophyta</taxon>
        <taxon>Spermatophyta</taxon>
        <taxon>Magnoliopsida</taxon>
        <taxon>eudicotyledons</taxon>
        <taxon>Gunneridae</taxon>
        <taxon>Pentapetalae</taxon>
        <taxon>asterids</taxon>
        <taxon>lamiids</taxon>
        <taxon>Boraginales</taxon>
        <taxon>Boraginaceae</taxon>
        <taxon>Boraginoideae</taxon>
        <taxon>Lithospermeae</taxon>
        <taxon>Lithospermum</taxon>
    </lineage>
</organism>
<sequence length="145" mass="16881">MVKCLQDIKLSHVHIRHHIPGIGRQIIVPKGQQIELVKFARIGLDVDFPFVGGLSGVQKMRIRCWVIELVLHLLERQEGLGKLMKGMKSGLESRHLRLISKLEIRNRVAKWKPICELAYQFYGIKELQDHLFFNVLTLQIYEKDC</sequence>
<dbReference type="Proteomes" id="UP001454036">
    <property type="component" value="Unassembled WGS sequence"/>
</dbReference>
<evidence type="ECO:0000313" key="2">
    <source>
        <dbReference type="Proteomes" id="UP001454036"/>
    </source>
</evidence>
<evidence type="ECO:0000313" key="1">
    <source>
        <dbReference type="EMBL" id="GAA0153433.1"/>
    </source>
</evidence>
<name>A0AAV3PQT4_LITER</name>
<proteinExistence type="predicted"/>
<accession>A0AAV3PQT4</accession>
<keyword evidence="2" id="KW-1185">Reference proteome</keyword>
<reference evidence="1 2" key="1">
    <citation type="submission" date="2024-01" db="EMBL/GenBank/DDBJ databases">
        <title>The complete chloroplast genome sequence of Lithospermum erythrorhizon: insights into the phylogenetic relationship among Boraginaceae species and the maternal lineages of purple gromwells.</title>
        <authorList>
            <person name="Okada T."/>
            <person name="Watanabe K."/>
        </authorList>
    </citation>
    <scope>NUCLEOTIDE SEQUENCE [LARGE SCALE GENOMIC DNA]</scope>
</reference>
<protein>
    <submittedName>
        <fullName evidence="1">Uncharacterized protein</fullName>
    </submittedName>
</protein>
<dbReference type="AlphaFoldDB" id="A0AAV3PQT4"/>
<comment type="caution">
    <text evidence="1">The sequence shown here is derived from an EMBL/GenBank/DDBJ whole genome shotgun (WGS) entry which is preliminary data.</text>
</comment>
<gene>
    <name evidence="1" type="ORF">LIER_43229</name>
</gene>
<dbReference type="EMBL" id="BAABME010033606">
    <property type="protein sequence ID" value="GAA0153433.1"/>
    <property type="molecule type" value="Genomic_DNA"/>
</dbReference>